<evidence type="ECO:0000256" key="1">
    <source>
        <dbReference type="SAM" id="MobiDB-lite"/>
    </source>
</evidence>
<protein>
    <recommendedName>
        <fullName evidence="4">Sulfotransferase</fullName>
    </recommendedName>
</protein>
<evidence type="ECO:0000313" key="2">
    <source>
        <dbReference type="EMBL" id="GAA2452763.1"/>
    </source>
</evidence>
<sequence>MKATPHILVINGTKVRRPVFVLGSPHSGADLLARAVKRSAGFHLTVGRPGVLRVTYAFARRPSIATDRGRGAARVLRDAYAEAWQISGRGCAECPAECWEAAGLRRLPESAEADTGPCVEPRGVDRFADASPDLLYSADVLLDAFPDAQLLQVIRDGRDVVADMLDDERCLAWFKPGLTNLDEVFPNPFLGVEEVVERTRWPRAAAAVKCALRWRGSVRLSAKLRAQTPEEQLMTVRFEDLVRRPGQVSDEVSEYLGSQLSKLALTNLVREAEGRAEPRRGEMRRGEMRRGEMRRAEPRRAELRRGEPRQGELRKGDGRRGDRRRGEGRRNDRDGGDARIGGWRERLTPRQLAQVERIAGTELSRLGYPLSTGG</sequence>
<dbReference type="Gene3D" id="3.40.50.300">
    <property type="entry name" value="P-loop containing nucleotide triphosphate hydrolases"/>
    <property type="match status" value="1"/>
</dbReference>
<proteinExistence type="predicted"/>
<dbReference type="Proteomes" id="UP001501231">
    <property type="component" value="Unassembled WGS sequence"/>
</dbReference>
<reference evidence="2 3" key="1">
    <citation type="journal article" date="2019" name="Int. J. Syst. Evol. Microbiol.">
        <title>The Global Catalogue of Microorganisms (GCM) 10K type strain sequencing project: providing services to taxonomists for standard genome sequencing and annotation.</title>
        <authorList>
            <consortium name="The Broad Institute Genomics Platform"/>
            <consortium name="The Broad Institute Genome Sequencing Center for Infectious Disease"/>
            <person name="Wu L."/>
            <person name="Ma J."/>
        </authorList>
    </citation>
    <scope>NUCLEOTIDE SEQUENCE [LARGE SCALE GENOMIC DNA]</scope>
    <source>
        <strain evidence="2 3">JCM 3325</strain>
    </source>
</reference>
<dbReference type="InterPro" id="IPR027417">
    <property type="entry name" value="P-loop_NTPase"/>
</dbReference>
<evidence type="ECO:0000313" key="3">
    <source>
        <dbReference type="Proteomes" id="UP001501231"/>
    </source>
</evidence>
<organism evidence="2 3">
    <name type="scientific">Actinomadura vinacea</name>
    <dbReference type="NCBI Taxonomy" id="115336"/>
    <lineage>
        <taxon>Bacteria</taxon>
        <taxon>Bacillati</taxon>
        <taxon>Actinomycetota</taxon>
        <taxon>Actinomycetes</taxon>
        <taxon>Streptosporangiales</taxon>
        <taxon>Thermomonosporaceae</taxon>
        <taxon>Actinomadura</taxon>
    </lineage>
</organism>
<accession>A0ABN3K8N2</accession>
<dbReference type="SUPFAM" id="SSF52540">
    <property type="entry name" value="P-loop containing nucleoside triphosphate hydrolases"/>
    <property type="match status" value="1"/>
</dbReference>
<dbReference type="Pfam" id="PF13469">
    <property type="entry name" value="Sulfotransfer_3"/>
    <property type="match status" value="1"/>
</dbReference>
<name>A0ABN3K8N2_9ACTN</name>
<feature type="region of interest" description="Disordered" evidence="1">
    <location>
        <begin position="274"/>
        <end position="345"/>
    </location>
</feature>
<keyword evidence="3" id="KW-1185">Reference proteome</keyword>
<dbReference type="EMBL" id="BAAARW010000039">
    <property type="protein sequence ID" value="GAA2452763.1"/>
    <property type="molecule type" value="Genomic_DNA"/>
</dbReference>
<comment type="caution">
    <text evidence="2">The sequence shown here is derived from an EMBL/GenBank/DDBJ whole genome shotgun (WGS) entry which is preliminary data.</text>
</comment>
<dbReference type="RefSeq" id="WP_344596978.1">
    <property type="nucleotide sequence ID" value="NZ_BAAARW010000039.1"/>
</dbReference>
<gene>
    <name evidence="2" type="ORF">GCM10010191_83990</name>
</gene>
<evidence type="ECO:0008006" key="4">
    <source>
        <dbReference type="Google" id="ProtNLM"/>
    </source>
</evidence>